<proteinExistence type="predicted"/>
<evidence type="ECO:0000259" key="1">
    <source>
        <dbReference type="Pfam" id="PF02272"/>
    </source>
</evidence>
<dbReference type="InterPro" id="IPR038763">
    <property type="entry name" value="DHH_sf"/>
</dbReference>
<feature type="domain" description="DHHA1" evidence="1">
    <location>
        <begin position="277"/>
        <end position="314"/>
    </location>
</feature>
<dbReference type="SUPFAM" id="SSF64182">
    <property type="entry name" value="DHH phosphoesterases"/>
    <property type="match status" value="1"/>
</dbReference>
<protein>
    <recommendedName>
        <fullName evidence="1">DHHA1 domain-containing protein</fullName>
    </recommendedName>
</protein>
<dbReference type="InterPro" id="IPR003156">
    <property type="entry name" value="DHHA1_dom"/>
</dbReference>
<dbReference type="PANTHER" id="PTHR46922:SF4">
    <property type="entry name" value="DHHA1 DOMAIN PROTEIN"/>
    <property type="match status" value="1"/>
</dbReference>
<accession>A0A3G4ZTY3</accession>
<dbReference type="GO" id="GO:0003676">
    <property type="term" value="F:nucleic acid binding"/>
    <property type="evidence" value="ECO:0007669"/>
    <property type="project" value="InterPro"/>
</dbReference>
<dbReference type="EMBL" id="MK072075">
    <property type="protein sequence ID" value="AYV78347.1"/>
    <property type="molecule type" value="Genomic_DNA"/>
</dbReference>
<reference evidence="2" key="1">
    <citation type="submission" date="2018-10" db="EMBL/GenBank/DDBJ databases">
        <title>Hidden diversity of soil giant viruses.</title>
        <authorList>
            <person name="Schulz F."/>
            <person name="Alteio L."/>
            <person name="Goudeau D."/>
            <person name="Ryan E.M."/>
            <person name="Malmstrom R.R."/>
            <person name="Blanchard J."/>
            <person name="Woyke T."/>
        </authorList>
    </citation>
    <scope>NUCLEOTIDE SEQUENCE</scope>
    <source>
        <strain evidence="2">EDV1</strain>
    </source>
</reference>
<name>A0A3G4ZTY3_9VIRU</name>
<dbReference type="PANTHER" id="PTHR46922">
    <property type="entry name" value="DHHA1 DOMAIN PROTEIN"/>
    <property type="match status" value="1"/>
</dbReference>
<dbReference type="Pfam" id="PF02272">
    <property type="entry name" value="DHHA1"/>
    <property type="match status" value="1"/>
</dbReference>
<dbReference type="Gene3D" id="3.10.310.30">
    <property type="match status" value="1"/>
</dbReference>
<gene>
    <name evidence="2" type="ORF">Edafosvirus10_22</name>
</gene>
<evidence type="ECO:0000313" key="2">
    <source>
        <dbReference type="EMBL" id="AYV78347.1"/>
    </source>
</evidence>
<organism evidence="2">
    <name type="scientific">Edafosvirus sp</name>
    <dbReference type="NCBI Taxonomy" id="2487765"/>
    <lineage>
        <taxon>Viruses</taxon>
        <taxon>Varidnaviria</taxon>
        <taxon>Bamfordvirae</taxon>
        <taxon>Nucleocytoviricota</taxon>
        <taxon>Megaviricetes</taxon>
        <taxon>Imitervirales</taxon>
        <taxon>Mimiviridae</taxon>
        <taxon>Klosneuvirinae</taxon>
    </lineage>
</organism>
<sequence>MEIDDINFKTIPSNCNKVIYNYIIYHKNCIDGFSGFYLFLKSSCWEKGCIVFPDVPSAKHIPPEIDGKNIIIIDVAYQLNILKQIADRANKVLFLDHHITIADQMQNLKLGDPHEIVFDNTKSGVSLVWDYFFSKKIKKIPDFVKYIEDNDIGKWKYPNTMPFISAIEVNLSLDPTWSNLKKWDIMLNKKEVDNLIKKGKMYQEYKEYLLNNNSKKYSLLKFPGKKLYDDNKKFFESPGQYTVASHNGSGCPTTSLLGKKLVDNIECDFALIWTYQIEKREVVVSMRSKKTDVGQIAKQLGGGGHTFAAAFSFNTSKYDITDLFL</sequence>